<dbReference type="SUPFAM" id="SSF46955">
    <property type="entry name" value="Putative DNA-binding domain"/>
    <property type="match status" value="1"/>
</dbReference>
<dbReference type="CDD" id="cd00769">
    <property type="entry name" value="PheRS_beta_core"/>
    <property type="match status" value="1"/>
</dbReference>
<dbReference type="GO" id="GO:0000049">
    <property type="term" value="F:tRNA binding"/>
    <property type="evidence" value="ECO:0007669"/>
    <property type="project" value="UniProtKB-UniRule"/>
</dbReference>
<feature type="binding site" evidence="15">
    <location>
        <position position="469"/>
    </location>
    <ligand>
        <name>Mg(2+)</name>
        <dbReference type="ChEBI" id="CHEBI:18420"/>
        <note>shared with alpha subunit</note>
    </ligand>
</feature>
<dbReference type="SMART" id="SM00896">
    <property type="entry name" value="FDX-ACB"/>
    <property type="match status" value="1"/>
</dbReference>
<evidence type="ECO:0000259" key="19">
    <source>
        <dbReference type="PROSITE" id="PS51483"/>
    </source>
</evidence>
<evidence type="ECO:0000256" key="13">
    <source>
        <dbReference type="ARBA" id="ARBA00023146"/>
    </source>
</evidence>
<dbReference type="Gene3D" id="3.30.930.10">
    <property type="entry name" value="Bira Bifunctional Protein, Domain 2"/>
    <property type="match status" value="1"/>
</dbReference>
<evidence type="ECO:0000259" key="17">
    <source>
        <dbReference type="PROSITE" id="PS50886"/>
    </source>
</evidence>
<dbReference type="Gene3D" id="3.30.70.380">
    <property type="entry name" value="Ferrodoxin-fold anticodon-binding domain"/>
    <property type="match status" value="1"/>
</dbReference>
<dbReference type="PANTHER" id="PTHR10947">
    <property type="entry name" value="PHENYLALANYL-TRNA SYNTHETASE BETA CHAIN AND LEUCINE-RICH REPEAT-CONTAINING PROTEIN 47"/>
    <property type="match status" value="1"/>
</dbReference>
<dbReference type="SUPFAM" id="SSF56037">
    <property type="entry name" value="PheT/TilS domain"/>
    <property type="match status" value="1"/>
</dbReference>
<dbReference type="EMBL" id="JAGZCZ010000015">
    <property type="protein sequence ID" value="MBS5520602.1"/>
    <property type="molecule type" value="Genomic_DNA"/>
</dbReference>
<dbReference type="SUPFAM" id="SSF50249">
    <property type="entry name" value="Nucleic acid-binding proteins"/>
    <property type="match status" value="1"/>
</dbReference>
<feature type="domain" description="FDX-ACB" evidence="18">
    <location>
        <begin position="717"/>
        <end position="810"/>
    </location>
</feature>
<dbReference type="GO" id="GO:0005524">
    <property type="term" value="F:ATP binding"/>
    <property type="evidence" value="ECO:0007669"/>
    <property type="project" value="UniProtKB-UniRule"/>
</dbReference>
<evidence type="ECO:0000256" key="1">
    <source>
        <dbReference type="ARBA" id="ARBA00004496"/>
    </source>
</evidence>
<dbReference type="PROSITE" id="PS51483">
    <property type="entry name" value="B5"/>
    <property type="match status" value="1"/>
</dbReference>
<dbReference type="CDD" id="cd02796">
    <property type="entry name" value="tRNA_bind_bactPheRS"/>
    <property type="match status" value="1"/>
</dbReference>
<dbReference type="InterPro" id="IPR002547">
    <property type="entry name" value="tRNA-bd_dom"/>
</dbReference>
<dbReference type="InterPro" id="IPR005147">
    <property type="entry name" value="tRNA_synthase_B5-dom"/>
</dbReference>
<dbReference type="FunFam" id="3.50.40.10:FF:000001">
    <property type="entry name" value="Phenylalanine--tRNA ligase beta subunit"/>
    <property type="match status" value="1"/>
</dbReference>
<reference evidence="20" key="1">
    <citation type="submission" date="2021-02" db="EMBL/GenBank/DDBJ databases">
        <title>Infant gut strain persistence is associated with maternal origin, phylogeny, and functional potential including surface adhesion and iron acquisition.</title>
        <authorList>
            <person name="Lou Y.C."/>
        </authorList>
    </citation>
    <scope>NUCLEOTIDE SEQUENCE</scope>
    <source>
        <strain evidence="20">L3_106_000M1_dasL3_106_000M1_concoct_15</strain>
    </source>
</reference>
<feature type="domain" description="B5" evidence="19">
    <location>
        <begin position="409"/>
        <end position="485"/>
    </location>
</feature>
<dbReference type="InterPro" id="IPR033714">
    <property type="entry name" value="tRNA_bind_bactPheRS"/>
</dbReference>
<evidence type="ECO:0000256" key="15">
    <source>
        <dbReference type="HAMAP-Rule" id="MF_00283"/>
    </source>
</evidence>
<keyword evidence="4 15" id="KW-0963">Cytoplasm</keyword>
<comment type="subcellular location">
    <subcellularLocation>
        <location evidence="1 15">Cytoplasm</location>
    </subcellularLocation>
</comment>
<evidence type="ECO:0000256" key="11">
    <source>
        <dbReference type="ARBA" id="ARBA00022884"/>
    </source>
</evidence>
<comment type="similarity">
    <text evidence="2 15">Belongs to the phenylalanyl-tRNA synthetase beta subunit family. Type 1 subfamily.</text>
</comment>
<feature type="binding site" evidence="15">
    <location>
        <position position="472"/>
    </location>
    <ligand>
        <name>Mg(2+)</name>
        <dbReference type="ChEBI" id="CHEBI:18420"/>
        <note>shared with alpha subunit</note>
    </ligand>
</feature>
<evidence type="ECO:0000313" key="21">
    <source>
        <dbReference type="Proteomes" id="UP000754226"/>
    </source>
</evidence>
<dbReference type="GO" id="GO:0006432">
    <property type="term" value="P:phenylalanyl-tRNA aminoacylation"/>
    <property type="evidence" value="ECO:0007669"/>
    <property type="project" value="UniProtKB-UniRule"/>
</dbReference>
<dbReference type="InterPro" id="IPR045864">
    <property type="entry name" value="aa-tRNA-synth_II/BPL/LPL"/>
</dbReference>
<evidence type="ECO:0000256" key="10">
    <source>
        <dbReference type="ARBA" id="ARBA00022842"/>
    </source>
</evidence>
<keyword evidence="6 15" id="KW-0436">Ligase</keyword>
<evidence type="ECO:0000256" key="7">
    <source>
        <dbReference type="ARBA" id="ARBA00022723"/>
    </source>
</evidence>
<evidence type="ECO:0000256" key="12">
    <source>
        <dbReference type="ARBA" id="ARBA00022917"/>
    </source>
</evidence>
<accession>A0A943EE79</accession>
<dbReference type="Proteomes" id="UP000754226">
    <property type="component" value="Unassembled WGS sequence"/>
</dbReference>
<keyword evidence="12 15" id="KW-0648">Protein biosynthesis</keyword>
<dbReference type="InterPro" id="IPR005121">
    <property type="entry name" value="Fdx_antiC-bd"/>
</dbReference>
<comment type="caution">
    <text evidence="20">The sequence shown here is derived from an EMBL/GenBank/DDBJ whole genome shotgun (WGS) entry which is preliminary data.</text>
</comment>
<feature type="binding site" evidence="15">
    <location>
        <position position="463"/>
    </location>
    <ligand>
        <name>Mg(2+)</name>
        <dbReference type="ChEBI" id="CHEBI:18420"/>
        <note>shared with alpha subunit</note>
    </ligand>
</feature>
<dbReference type="PANTHER" id="PTHR10947:SF0">
    <property type="entry name" value="PHENYLALANINE--TRNA LIGASE BETA SUBUNIT"/>
    <property type="match status" value="1"/>
</dbReference>
<dbReference type="NCBIfam" id="NF045760">
    <property type="entry name" value="YtpR"/>
    <property type="match status" value="1"/>
</dbReference>
<dbReference type="PROSITE" id="PS51447">
    <property type="entry name" value="FDX_ACB"/>
    <property type="match status" value="1"/>
</dbReference>
<dbReference type="NCBIfam" id="TIGR00472">
    <property type="entry name" value="pheT_bact"/>
    <property type="match status" value="1"/>
</dbReference>
<evidence type="ECO:0000256" key="2">
    <source>
        <dbReference type="ARBA" id="ARBA00008653"/>
    </source>
</evidence>
<dbReference type="InterPro" id="IPR020825">
    <property type="entry name" value="Phe-tRNA_synthase-like_B3/B4"/>
</dbReference>
<dbReference type="Pfam" id="PF03484">
    <property type="entry name" value="B5"/>
    <property type="match status" value="1"/>
</dbReference>
<proteinExistence type="inferred from homology"/>
<dbReference type="AlphaFoldDB" id="A0A943EE79"/>
<dbReference type="InterPro" id="IPR009061">
    <property type="entry name" value="DNA-bd_dom_put_sf"/>
</dbReference>
<evidence type="ECO:0000256" key="9">
    <source>
        <dbReference type="ARBA" id="ARBA00022840"/>
    </source>
</evidence>
<dbReference type="SMART" id="SM00873">
    <property type="entry name" value="B3_4"/>
    <property type="match status" value="1"/>
</dbReference>
<dbReference type="Gene3D" id="3.50.40.10">
    <property type="entry name" value="Phenylalanyl-trna Synthetase, Chain B, domain 3"/>
    <property type="match status" value="1"/>
</dbReference>
<evidence type="ECO:0000256" key="3">
    <source>
        <dbReference type="ARBA" id="ARBA00011209"/>
    </source>
</evidence>
<dbReference type="EC" id="6.1.1.20" evidence="15"/>
<evidence type="ECO:0000256" key="4">
    <source>
        <dbReference type="ARBA" id="ARBA00022490"/>
    </source>
</evidence>
<dbReference type="SUPFAM" id="SSF54991">
    <property type="entry name" value="Anticodon-binding domain of PheRS"/>
    <property type="match status" value="1"/>
</dbReference>
<feature type="domain" description="TRNA-binding" evidence="17">
    <location>
        <begin position="39"/>
        <end position="154"/>
    </location>
</feature>
<dbReference type="FunFam" id="2.40.50.140:FF:000045">
    <property type="entry name" value="Phenylalanine--tRNA ligase beta subunit"/>
    <property type="match status" value="1"/>
</dbReference>
<keyword evidence="5 16" id="KW-0820">tRNA-binding</keyword>
<dbReference type="InterPro" id="IPR041616">
    <property type="entry name" value="PheRS_beta_core"/>
</dbReference>
<dbReference type="Gene3D" id="3.30.56.10">
    <property type="match status" value="2"/>
</dbReference>
<dbReference type="InterPro" id="IPR004532">
    <property type="entry name" value="Phe-tRNA-ligase_IIc_bsu_bact"/>
</dbReference>
<comment type="cofactor">
    <cofactor evidence="15">
        <name>Mg(2+)</name>
        <dbReference type="ChEBI" id="CHEBI:18420"/>
    </cofactor>
    <text evidence="15">Binds 2 magnesium ions per tetramer.</text>
</comment>
<evidence type="ECO:0000313" key="20">
    <source>
        <dbReference type="EMBL" id="MBS5520602.1"/>
    </source>
</evidence>
<name>A0A943EE79_9FIRM</name>
<evidence type="ECO:0000256" key="5">
    <source>
        <dbReference type="ARBA" id="ARBA00022555"/>
    </source>
</evidence>
<dbReference type="SMART" id="SM00874">
    <property type="entry name" value="B5"/>
    <property type="match status" value="1"/>
</dbReference>
<evidence type="ECO:0000256" key="8">
    <source>
        <dbReference type="ARBA" id="ARBA00022741"/>
    </source>
</evidence>
<keyword evidence="13 15" id="KW-0030">Aminoacyl-tRNA synthetase</keyword>
<dbReference type="Pfam" id="PF03147">
    <property type="entry name" value="FDX-ACB"/>
    <property type="match status" value="1"/>
</dbReference>
<dbReference type="InterPro" id="IPR036690">
    <property type="entry name" value="Fdx_antiC-bd_sf"/>
</dbReference>
<sequence length="811" mass="88846">MLASINWLKKYVEIPVTPEVLADKLTRVGLEVEQVLHLGEGIDGVITGKVVTIERHPDSDHLWVCQMDLGKGDTVQILTGAQNVHQGDVVPVAQVGSHLPNGMELKPVKMRGLDSNGMLCSAGELGIDAKLLLPEQRDGIFILPVDTPLGADIKAVLGLDDVVLDIDLTANRGDCFNMLGLARECAAVLGTKLTLPDYAPESGEGTPASDRATVDIVASDVCSRFGLRMIENLEIKESPEWMQKLLRAVNIRPINNVVDVTNYVMMELGQPMHAYDYDKVAGHHWVVRRAHEGENLKTLDGQDRALSPEMIVIGDNEKGIGLGGIMGGFETEVTGATKTVMLEAATFNGPTIRRTSKALGLRSEASQRFERGVDTILNHNALNRAIYLLEQMGAGKAVPGVAECYPVPEKPVEIKAAPTKLAARIGCDIDAATMKAILENLDFTVEEKGEDSWVVTVPTWRKDCDCSADLSEEVARMYGYDKIESKTPELNMARGGQDPIEDVKDMIRDTLTGIGLDEVMTYSFYNAQVFDNLGLPADDSRRKALQIINPISDDFRTIRTTLTPCLLSAVAYNQARQSERTAIFEVGRVFIPKALPLTDFPEEKMVLAIAMSGKRNPLSWNTDKDAVDFYDIKGALEEVMNSLQVRGLSYGPTEEVFLHPGKSCAISYEGKVIGFMGAIHPTVQDRFGLGAETYVLEVEIAPFVKSAEEIPQFIHVPQFPSVSRDIAVVVKADVPASELEAEIRKEGGSLLVDVRIFDVYTGKQVKSGYKSVAFNLTFQDVTRTLQDKDVDDVIKQIVANVQDKFGGMLRD</sequence>
<organism evidence="20 21">
    <name type="scientific">Acidaminococcus intestini</name>
    <dbReference type="NCBI Taxonomy" id="187327"/>
    <lineage>
        <taxon>Bacteria</taxon>
        <taxon>Bacillati</taxon>
        <taxon>Bacillota</taxon>
        <taxon>Negativicutes</taxon>
        <taxon>Acidaminococcales</taxon>
        <taxon>Acidaminococcaceae</taxon>
        <taxon>Acidaminococcus</taxon>
    </lineage>
</organism>
<comment type="catalytic activity">
    <reaction evidence="14 15">
        <text>tRNA(Phe) + L-phenylalanine + ATP = L-phenylalanyl-tRNA(Phe) + AMP + diphosphate + H(+)</text>
        <dbReference type="Rhea" id="RHEA:19413"/>
        <dbReference type="Rhea" id="RHEA-COMP:9668"/>
        <dbReference type="Rhea" id="RHEA-COMP:9699"/>
        <dbReference type="ChEBI" id="CHEBI:15378"/>
        <dbReference type="ChEBI" id="CHEBI:30616"/>
        <dbReference type="ChEBI" id="CHEBI:33019"/>
        <dbReference type="ChEBI" id="CHEBI:58095"/>
        <dbReference type="ChEBI" id="CHEBI:78442"/>
        <dbReference type="ChEBI" id="CHEBI:78531"/>
        <dbReference type="ChEBI" id="CHEBI:456215"/>
        <dbReference type="EC" id="6.1.1.20"/>
    </reaction>
</comment>
<gene>
    <name evidence="15" type="primary">pheT</name>
    <name evidence="20" type="ORF">KHX13_09920</name>
</gene>
<dbReference type="HAMAP" id="MF_00283">
    <property type="entry name" value="Phe_tRNA_synth_beta1"/>
    <property type="match status" value="1"/>
</dbReference>
<protein>
    <recommendedName>
        <fullName evidence="15">Phenylalanine--tRNA ligase beta subunit</fullName>
        <ecNumber evidence="15">6.1.1.20</ecNumber>
    </recommendedName>
    <alternativeName>
        <fullName evidence="15">Phenylalanyl-tRNA synthetase beta subunit</fullName>
        <shortName evidence="15">PheRS</shortName>
    </alternativeName>
</protein>
<dbReference type="Pfam" id="PF17759">
    <property type="entry name" value="tRNA_synthFbeta"/>
    <property type="match status" value="1"/>
</dbReference>
<dbReference type="PROSITE" id="PS50886">
    <property type="entry name" value="TRBD"/>
    <property type="match status" value="1"/>
</dbReference>
<evidence type="ECO:0000256" key="16">
    <source>
        <dbReference type="PROSITE-ProRule" id="PRU00209"/>
    </source>
</evidence>
<dbReference type="GO" id="GO:0004826">
    <property type="term" value="F:phenylalanine-tRNA ligase activity"/>
    <property type="evidence" value="ECO:0007669"/>
    <property type="project" value="UniProtKB-UniRule"/>
</dbReference>
<keyword evidence="7 15" id="KW-0479">Metal-binding</keyword>
<evidence type="ECO:0000256" key="14">
    <source>
        <dbReference type="ARBA" id="ARBA00049255"/>
    </source>
</evidence>
<dbReference type="FunFam" id="3.30.70.380:FF:000001">
    <property type="entry name" value="Phenylalanine--tRNA ligase beta subunit"/>
    <property type="match status" value="1"/>
</dbReference>
<dbReference type="InterPro" id="IPR005146">
    <property type="entry name" value="B3/B4_tRNA-bd"/>
</dbReference>
<dbReference type="GO" id="GO:0140096">
    <property type="term" value="F:catalytic activity, acting on a protein"/>
    <property type="evidence" value="ECO:0007669"/>
    <property type="project" value="UniProtKB-ARBA"/>
</dbReference>
<comment type="subunit">
    <text evidence="3 15">Tetramer of two alpha and two beta subunits.</text>
</comment>
<dbReference type="InterPro" id="IPR012340">
    <property type="entry name" value="NA-bd_OB-fold"/>
</dbReference>
<feature type="binding site" evidence="15">
    <location>
        <position position="473"/>
    </location>
    <ligand>
        <name>Mg(2+)</name>
        <dbReference type="ChEBI" id="CHEBI:18420"/>
        <note>shared with alpha subunit</note>
    </ligand>
</feature>
<dbReference type="GO" id="GO:0000287">
    <property type="term" value="F:magnesium ion binding"/>
    <property type="evidence" value="ECO:0007669"/>
    <property type="project" value="UniProtKB-UniRule"/>
</dbReference>
<dbReference type="InterPro" id="IPR045060">
    <property type="entry name" value="Phe-tRNA-ligase_IIc_bsu"/>
</dbReference>
<keyword evidence="11 16" id="KW-0694">RNA-binding</keyword>
<dbReference type="GO" id="GO:0009328">
    <property type="term" value="C:phenylalanine-tRNA ligase complex"/>
    <property type="evidence" value="ECO:0007669"/>
    <property type="project" value="TreeGrafter"/>
</dbReference>
<dbReference type="Gene3D" id="2.40.50.140">
    <property type="entry name" value="Nucleic acid-binding proteins"/>
    <property type="match status" value="1"/>
</dbReference>
<evidence type="ECO:0000259" key="18">
    <source>
        <dbReference type="PROSITE" id="PS51447"/>
    </source>
</evidence>
<dbReference type="Pfam" id="PF03483">
    <property type="entry name" value="B3_4"/>
    <property type="match status" value="1"/>
</dbReference>
<dbReference type="GO" id="GO:0016740">
    <property type="term" value="F:transferase activity"/>
    <property type="evidence" value="ECO:0007669"/>
    <property type="project" value="UniProtKB-ARBA"/>
</dbReference>
<keyword evidence="9 15" id="KW-0067">ATP-binding</keyword>
<keyword evidence="10 15" id="KW-0460">Magnesium</keyword>
<keyword evidence="8 15" id="KW-0547">Nucleotide-binding</keyword>
<dbReference type="SUPFAM" id="SSF55681">
    <property type="entry name" value="Class II aaRS and biotin synthetases"/>
    <property type="match status" value="1"/>
</dbReference>
<evidence type="ECO:0000256" key="6">
    <source>
        <dbReference type="ARBA" id="ARBA00022598"/>
    </source>
</evidence>
<dbReference type="Pfam" id="PF01588">
    <property type="entry name" value="tRNA_bind"/>
    <property type="match status" value="1"/>
</dbReference>